<gene>
    <name evidence="1" type="ORF">CFH80_09185</name>
</gene>
<evidence type="ECO:0000313" key="2">
    <source>
        <dbReference type="Proteomes" id="UP000231638"/>
    </source>
</evidence>
<proteinExistence type="predicted"/>
<dbReference type="InterPro" id="IPR015943">
    <property type="entry name" value="WD40/YVTN_repeat-like_dom_sf"/>
</dbReference>
<dbReference type="AlphaFoldDB" id="A0A2D3WBF1"/>
<dbReference type="Gene3D" id="2.130.10.10">
    <property type="entry name" value="YVTN repeat-like/Quinoprotein amine dehydrogenase"/>
    <property type="match status" value="1"/>
</dbReference>
<dbReference type="STRING" id="366522.GCA_001548055_01731"/>
<reference evidence="1 2" key="1">
    <citation type="journal article" date="2017" name="Front. Microbiol.">
        <title>Comparative Genomic Analysis of the Class Epsilonproteobacteria and Proposed Reclassification to Epsilonbacteraeota (phyl. nov.).</title>
        <authorList>
            <person name="Waite D.W."/>
            <person name="Vanwonterghem I."/>
            <person name="Rinke C."/>
            <person name="Parks D.H."/>
            <person name="Zhang Y."/>
            <person name="Takai K."/>
            <person name="Sievert S.M."/>
            <person name="Simon J."/>
            <person name="Campbell B.J."/>
            <person name="Hanson T.E."/>
            <person name="Woyke T."/>
            <person name="Klotz M.G."/>
            <person name="Hugenholtz P."/>
        </authorList>
    </citation>
    <scope>NUCLEOTIDE SEQUENCE [LARGE SCALE GENOMIC DNA]</scope>
    <source>
        <strain evidence="1">UBA11420</strain>
    </source>
</reference>
<name>A0A2D3WBF1_9BACT</name>
<evidence type="ECO:0008006" key="3">
    <source>
        <dbReference type="Google" id="ProtNLM"/>
    </source>
</evidence>
<dbReference type="Proteomes" id="UP000231638">
    <property type="component" value="Unassembled WGS sequence"/>
</dbReference>
<protein>
    <recommendedName>
        <fullName evidence="3">WD40 repeat domain-containing protein</fullName>
    </recommendedName>
</protein>
<dbReference type="SUPFAM" id="SSF69322">
    <property type="entry name" value="Tricorn protease domain 2"/>
    <property type="match status" value="1"/>
</dbReference>
<organism evidence="1 2">
    <name type="scientific">Sulfurospirillum cavolei</name>
    <dbReference type="NCBI Taxonomy" id="366522"/>
    <lineage>
        <taxon>Bacteria</taxon>
        <taxon>Pseudomonadati</taxon>
        <taxon>Campylobacterota</taxon>
        <taxon>Epsilonproteobacteria</taxon>
        <taxon>Campylobacterales</taxon>
        <taxon>Sulfurospirillaceae</taxon>
        <taxon>Sulfurospirillum</taxon>
    </lineage>
</organism>
<evidence type="ECO:0000313" key="1">
    <source>
        <dbReference type="EMBL" id="DAB35616.1"/>
    </source>
</evidence>
<accession>A0A2D3WBF1</accession>
<comment type="caution">
    <text evidence="1">The sequence shown here is derived from an EMBL/GenBank/DDBJ whole genome shotgun (WGS) entry which is preliminary data.</text>
</comment>
<sequence>MLPSSREIILHSAVSRMHLAQDDMSLQLIDNDCRLHKIDLESLKITKSTSLSHLYEHDLFDYYRRPFAITQHLAYISFSQKGVEHLVEVDSKILPIFTFSYNKNEQVSKAAFSENGNYLITGNEHGRAYVVSTLDGSLQADLPISSDVISAVEVSETYRLAARASFTKELVVYKLNTRSVIFEQKLDAVIEMMLFLDDRYLLAITRNSKLLKIDLYLQKIEKELLLDTVLWPSVFILSHSQKFLYVGTRESVLFAIHVKTLEILYHINLPYQGITTLARSKKYFIIGFKTGEVVFYNHREFETEFINHIRLRQIKEASLLFNKNIFLMTHRETKKIYEFWEEEKKTIMELLARGEIEGAQHIAEPYLFHPKCKLEFTDLSLLQPDLMSLHRYIRSFHFALAYQLVKLKPALKKSSLYATMEALWTKSFQKAQILLAREPIHNKESAKEALHLFEDVEEKQSIIENMLKRSGIFTLAENAAKEKNFAFYFKLVAQNLFLEYTPLYQKVLQIAERLQHEINVSLENRFFDQALTLADIFHQFSPYRHQANRLKEVSKALMILEDHLEHHRLFEAVKLQEQYRLQTNYAPIVTLEQLKIAFQEEQNRLLSTKHYGAVYANILPYMSLTVCRQNVANIMRQYYMSQLEDAIANTSSSIDWEKTFLEYCRFFPTDKILVEFAKRHGKMEVLQRISAIARTEESPQYPKTIVCSA</sequence>
<dbReference type="EMBL" id="DLUG01000237">
    <property type="protein sequence ID" value="DAB35616.1"/>
    <property type="molecule type" value="Genomic_DNA"/>
</dbReference>